<dbReference type="Pfam" id="PF13359">
    <property type="entry name" value="DDE_Tnp_4"/>
    <property type="match status" value="1"/>
</dbReference>
<dbReference type="EMBL" id="KB202283">
    <property type="protein sequence ID" value="ESO91476.1"/>
    <property type="molecule type" value="Genomic_DNA"/>
</dbReference>
<evidence type="ECO:0000256" key="2">
    <source>
        <dbReference type="ARBA" id="ARBA00022723"/>
    </source>
</evidence>
<reference evidence="4 5" key="1">
    <citation type="journal article" date="2013" name="Nature">
        <title>Insights into bilaterian evolution from three spiralian genomes.</title>
        <authorList>
            <person name="Simakov O."/>
            <person name="Marletaz F."/>
            <person name="Cho S.J."/>
            <person name="Edsinger-Gonzales E."/>
            <person name="Havlak P."/>
            <person name="Hellsten U."/>
            <person name="Kuo D.H."/>
            <person name="Larsson T."/>
            <person name="Lv J."/>
            <person name="Arendt D."/>
            <person name="Savage R."/>
            <person name="Osoegawa K."/>
            <person name="de Jong P."/>
            <person name="Grimwood J."/>
            <person name="Chapman J.A."/>
            <person name="Shapiro H."/>
            <person name="Aerts A."/>
            <person name="Otillar R.P."/>
            <person name="Terry A.Y."/>
            <person name="Boore J.L."/>
            <person name="Grigoriev I.V."/>
            <person name="Lindberg D.R."/>
            <person name="Seaver E.C."/>
            <person name="Weisblat D.A."/>
            <person name="Putnam N.H."/>
            <person name="Rokhsar D.S."/>
        </authorList>
    </citation>
    <scope>NUCLEOTIDE SEQUENCE [LARGE SCALE GENOMIC DNA]</scope>
</reference>
<organism evidence="4 5">
    <name type="scientific">Lottia gigantea</name>
    <name type="common">Giant owl limpet</name>
    <dbReference type="NCBI Taxonomy" id="225164"/>
    <lineage>
        <taxon>Eukaryota</taxon>
        <taxon>Metazoa</taxon>
        <taxon>Spiralia</taxon>
        <taxon>Lophotrochozoa</taxon>
        <taxon>Mollusca</taxon>
        <taxon>Gastropoda</taxon>
        <taxon>Patellogastropoda</taxon>
        <taxon>Lottioidea</taxon>
        <taxon>Lottiidae</taxon>
        <taxon>Lottia</taxon>
    </lineage>
</organism>
<keyword evidence="2" id="KW-0479">Metal-binding</keyword>
<evidence type="ECO:0000313" key="4">
    <source>
        <dbReference type="EMBL" id="ESO91476.1"/>
    </source>
</evidence>
<feature type="domain" description="DDE Tnp4" evidence="3">
    <location>
        <begin position="83"/>
        <end position="195"/>
    </location>
</feature>
<dbReference type="InterPro" id="IPR027806">
    <property type="entry name" value="HARBI1_dom"/>
</dbReference>
<proteinExistence type="predicted"/>
<evidence type="ECO:0000313" key="5">
    <source>
        <dbReference type="Proteomes" id="UP000030746"/>
    </source>
</evidence>
<evidence type="ECO:0000256" key="1">
    <source>
        <dbReference type="ARBA" id="ARBA00001968"/>
    </source>
</evidence>
<dbReference type="AlphaFoldDB" id="V4ADS9"/>
<protein>
    <recommendedName>
        <fullName evidence="3">DDE Tnp4 domain-containing protein</fullName>
    </recommendedName>
</protein>
<dbReference type="OrthoDB" id="8928178at2759"/>
<gene>
    <name evidence="4" type="ORF">LOTGIDRAFT_153920</name>
</gene>
<dbReference type="GO" id="GO:0046872">
    <property type="term" value="F:metal ion binding"/>
    <property type="evidence" value="ECO:0007669"/>
    <property type="project" value="UniProtKB-KW"/>
</dbReference>
<dbReference type="KEGG" id="lgi:LOTGIDRAFT_153920"/>
<evidence type="ECO:0000259" key="3">
    <source>
        <dbReference type="Pfam" id="PF13359"/>
    </source>
</evidence>
<dbReference type="HOGENOM" id="CLU_1385610_0_0_1"/>
<dbReference type="Proteomes" id="UP000030746">
    <property type="component" value="Unassembled WGS sequence"/>
</dbReference>
<keyword evidence="5" id="KW-1185">Reference proteome</keyword>
<accession>V4ADS9</accession>
<name>V4ADS9_LOTGI</name>
<comment type="cofactor">
    <cofactor evidence="1">
        <name>a divalent metal cation</name>
        <dbReference type="ChEBI" id="CHEBI:60240"/>
    </cofactor>
</comment>
<dbReference type="GeneID" id="20236158"/>
<dbReference type="RefSeq" id="XP_009058164.1">
    <property type="nucleotide sequence ID" value="XM_009059916.1"/>
</dbReference>
<sequence length="197" mass="22336">MCVSQKHVETFLVYLASGGYYRNVGFSTGVAKTSTLLYVHEVADFFLSIAPRFIKLPRPEEYPNLTTTVRDVDGNNKDIILYIDGVIIRIQRPDHAGDAYYCGRHGKSCDSIDVQYVCDKFGRIRHVISGLPGSTLDKIVAEWSPEFMQYLHTLPNDVVVLGDPSYRNLHPSVMHTFTGANLNQQQMQFNDTCTRQR</sequence>
<dbReference type="CTD" id="20236158"/>